<gene>
    <name evidence="2" type="ORF">C8N32_103171</name>
</gene>
<dbReference type="OrthoDB" id="9812205at2"/>
<comment type="similarity">
    <text evidence="1">Belongs to the UPF0434 family.</text>
</comment>
<dbReference type="RefSeq" id="WP_107891167.1">
    <property type="nucleotide sequence ID" value="NZ_NHSI01000062.1"/>
</dbReference>
<evidence type="ECO:0000256" key="1">
    <source>
        <dbReference type="HAMAP-Rule" id="MF_01187"/>
    </source>
</evidence>
<dbReference type="Proteomes" id="UP000243859">
    <property type="component" value="Unassembled WGS sequence"/>
</dbReference>
<keyword evidence="3" id="KW-1185">Reference proteome</keyword>
<evidence type="ECO:0000313" key="2">
    <source>
        <dbReference type="EMBL" id="PTN03328.1"/>
    </source>
</evidence>
<sequence>MTKSDRKMLESLVCPVTRAPLTYDAERQELVSRAAHLAYPIRNGIPVMLVDEARKLD</sequence>
<accession>A0A2T5BUY6</accession>
<dbReference type="Pfam" id="PF03966">
    <property type="entry name" value="Trm112p"/>
    <property type="match status" value="1"/>
</dbReference>
<dbReference type="EMBL" id="QAAA01000003">
    <property type="protein sequence ID" value="PTN03328.1"/>
    <property type="molecule type" value="Genomic_DNA"/>
</dbReference>
<dbReference type="GO" id="GO:0005829">
    <property type="term" value="C:cytosol"/>
    <property type="evidence" value="ECO:0007669"/>
    <property type="project" value="TreeGrafter"/>
</dbReference>
<dbReference type="SUPFAM" id="SSF158997">
    <property type="entry name" value="Trm112p-like"/>
    <property type="match status" value="1"/>
</dbReference>
<protein>
    <recommendedName>
        <fullName evidence="1">UPF0434 protein C8N32_103171</fullName>
    </recommendedName>
</protein>
<dbReference type="FunFam" id="2.20.25.10:FF:000002">
    <property type="entry name" value="UPF0434 protein YcaR"/>
    <property type="match status" value="1"/>
</dbReference>
<dbReference type="PANTHER" id="PTHR33505">
    <property type="entry name" value="ZGC:162634"/>
    <property type="match status" value="1"/>
</dbReference>
<dbReference type="PANTHER" id="PTHR33505:SF4">
    <property type="entry name" value="PROTEIN PREY, MITOCHONDRIAL"/>
    <property type="match status" value="1"/>
</dbReference>
<dbReference type="Gene3D" id="2.20.25.10">
    <property type="match status" value="1"/>
</dbReference>
<reference evidence="2 3" key="1">
    <citation type="submission" date="2018-04" db="EMBL/GenBank/DDBJ databases">
        <title>Genomic Encyclopedia of Archaeal and Bacterial Type Strains, Phase II (KMG-II): from individual species to whole genera.</title>
        <authorList>
            <person name="Goeker M."/>
        </authorList>
    </citation>
    <scope>NUCLEOTIDE SEQUENCE [LARGE SCALE GENOMIC DNA]</scope>
    <source>
        <strain evidence="2 3">DSM 18064</strain>
    </source>
</reference>
<dbReference type="HAMAP" id="MF_01187">
    <property type="entry name" value="UPF0434"/>
    <property type="match status" value="1"/>
</dbReference>
<evidence type="ECO:0000313" key="3">
    <source>
        <dbReference type="Proteomes" id="UP000243859"/>
    </source>
</evidence>
<dbReference type="AlphaFoldDB" id="A0A2T5BUY6"/>
<dbReference type="InterPro" id="IPR005651">
    <property type="entry name" value="Trm112-like"/>
</dbReference>
<name>A0A2T5BUY6_9RHOB</name>
<proteinExistence type="inferred from homology"/>
<comment type="caution">
    <text evidence="2">The sequence shown here is derived from an EMBL/GenBank/DDBJ whole genome shotgun (WGS) entry which is preliminary data.</text>
</comment>
<organism evidence="2 3">
    <name type="scientific">Rhodovulum imhoffii</name>
    <dbReference type="NCBI Taxonomy" id="365340"/>
    <lineage>
        <taxon>Bacteria</taxon>
        <taxon>Pseudomonadati</taxon>
        <taxon>Pseudomonadota</taxon>
        <taxon>Alphaproteobacteria</taxon>
        <taxon>Rhodobacterales</taxon>
        <taxon>Paracoccaceae</taxon>
        <taxon>Rhodovulum</taxon>
    </lineage>
</organism>